<dbReference type="InterPro" id="IPR036908">
    <property type="entry name" value="RlpA-like_sf"/>
</dbReference>
<dbReference type="InterPro" id="IPR051477">
    <property type="entry name" value="Expansin_CellWall"/>
</dbReference>
<dbReference type="EMBL" id="GU169889">
    <property type="protein sequence ID" value="ADX07324.1"/>
    <property type="molecule type" value="mRNA"/>
</dbReference>
<evidence type="ECO:0000256" key="2">
    <source>
        <dbReference type="SAM" id="SignalP"/>
    </source>
</evidence>
<dbReference type="Gene3D" id="2.40.40.10">
    <property type="entry name" value="RlpA-like domain"/>
    <property type="match status" value="1"/>
</dbReference>
<reference evidence="4" key="1">
    <citation type="submission" date="2009-11" db="EMBL/GenBank/DDBJ databases">
        <title>Useful genes from Flammulina velutipes.</title>
        <authorList>
            <person name="Yoon H."/>
            <person name="Kim J.-G."/>
            <person name="Lee B.-M."/>
            <person name="Kong W.-S."/>
            <person name="Lee C.-S."/>
            <person name="Choi J.-W."/>
        </authorList>
    </citation>
    <scope>NUCLEOTIDE SEQUENCE</scope>
    <source>
        <strain evidence="4">KACC 42777</strain>
    </source>
</reference>
<proteinExistence type="evidence at transcript level"/>
<dbReference type="PANTHER" id="PTHR31836:SF21">
    <property type="entry name" value="EXPANSIN-LIKE PROTEIN 7"/>
    <property type="match status" value="1"/>
</dbReference>
<keyword evidence="1 2" id="KW-0732">Signal</keyword>
<dbReference type="AlphaFoldDB" id="G8A550"/>
<evidence type="ECO:0000313" key="4">
    <source>
        <dbReference type="EMBL" id="ADX07324.1"/>
    </source>
</evidence>
<dbReference type="GO" id="GO:0042742">
    <property type="term" value="P:defense response to bacterium"/>
    <property type="evidence" value="ECO:0007669"/>
    <property type="project" value="InterPro"/>
</dbReference>
<sequence length="245" mass="26539">MRLNLLTGFLLLLSSTGVYSTGHRHSRKARAGLSSLTPYNKNVLRSSGPHNGKATYYNGDWQGGNCGFTDYDQGSFQGLAIGNSEYLGSAACGTCLRITGATGTADVMVVDRCPECDADHLDVFETVAPQIDADYQSKGVFEISWEEVPCSVSGGIQLKNKEGASGSYFAMQPRNTVHPVQSLEVFNGESWTWINREEYNFFVSYNGFGDNVSIRITSNTGETLTLENVAIGDGTIVYTSSQFSA</sequence>
<name>G8A550_FLAVE</name>
<dbReference type="InterPro" id="IPR001153">
    <property type="entry name" value="Barwin_dom"/>
</dbReference>
<protein>
    <submittedName>
        <fullName evidence="4">Putative extracellular cellulase CelA/allergen Asp F7-like protein</fullName>
    </submittedName>
</protein>
<organism evidence="4">
    <name type="scientific">Flammulina velutipes</name>
    <name type="common">Agaricus velutipes</name>
    <dbReference type="NCBI Taxonomy" id="38945"/>
    <lineage>
        <taxon>Eukaryota</taxon>
        <taxon>Fungi</taxon>
        <taxon>Dikarya</taxon>
        <taxon>Basidiomycota</taxon>
        <taxon>Agaricomycotina</taxon>
        <taxon>Agaricomycetes</taxon>
        <taxon>Agaricomycetidae</taxon>
        <taxon>Agaricales</taxon>
        <taxon>Marasmiineae</taxon>
        <taxon>Physalacriaceae</taxon>
        <taxon>Flammulina</taxon>
    </lineage>
</organism>
<dbReference type="PANTHER" id="PTHR31836">
    <property type="match status" value="1"/>
</dbReference>
<dbReference type="NCBIfam" id="NF041144">
    <property type="entry name" value="expansin_EXLX1"/>
    <property type="match status" value="1"/>
</dbReference>
<dbReference type="CDD" id="cd22271">
    <property type="entry name" value="DPBB_EXP_N-like"/>
    <property type="match status" value="1"/>
</dbReference>
<evidence type="ECO:0000256" key="1">
    <source>
        <dbReference type="ARBA" id="ARBA00022729"/>
    </source>
</evidence>
<dbReference type="InterPro" id="IPR007112">
    <property type="entry name" value="Expansin/allergen_DPBB_dom"/>
</dbReference>
<dbReference type="Pfam" id="PF00967">
    <property type="entry name" value="Barwin"/>
    <property type="match status" value="1"/>
</dbReference>
<accession>G8A550</accession>
<dbReference type="PROSITE" id="PS50842">
    <property type="entry name" value="EXPANSIN_EG45"/>
    <property type="match status" value="1"/>
</dbReference>
<feature type="chain" id="PRO_5003507561" evidence="2">
    <location>
        <begin position="21"/>
        <end position="245"/>
    </location>
</feature>
<evidence type="ECO:0000259" key="3">
    <source>
        <dbReference type="PROSITE" id="PS50842"/>
    </source>
</evidence>
<dbReference type="SUPFAM" id="SSF50685">
    <property type="entry name" value="Barwin-like endoglucanases"/>
    <property type="match status" value="1"/>
</dbReference>
<feature type="domain" description="Expansin-like EG45" evidence="3">
    <location>
        <begin position="63"/>
        <end position="155"/>
    </location>
</feature>
<dbReference type="GO" id="GO:0050832">
    <property type="term" value="P:defense response to fungus"/>
    <property type="evidence" value="ECO:0007669"/>
    <property type="project" value="InterPro"/>
</dbReference>
<dbReference type="Gene3D" id="2.60.40.760">
    <property type="entry name" value="Expansin, cellulose-binding-like domain"/>
    <property type="match status" value="1"/>
</dbReference>
<dbReference type="InterPro" id="IPR049818">
    <property type="entry name" value="Expansin_EXLX1-like"/>
</dbReference>
<feature type="signal peptide" evidence="2">
    <location>
        <begin position="1"/>
        <end position="20"/>
    </location>
</feature>
<dbReference type="SUPFAM" id="SSF49590">
    <property type="entry name" value="PHL pollen allergen"/>
    <property type="match status" value="1"/>
</dbReference>
<dbReference type="InterPro" id="IPR036749">
    <property type="entry name" value="Expansin_CBD_sf"/>
</dbReference>